<dbReference type="Gene3D" id="3.40.50.1700">
    <property type="entry name" value="Glycoside hydrolase family 3 C-terminal domain"/>
    <property type="match status" value="1"/>
</dbReference>
<dbReference type="InterPro" id="IPR036962">
    <property type="entry name" value="Glyco_hydro_3_N_sf"/>
</dbReference>
<dbReference type="InterPro" id="IPR036881">
    <property type="entry name" value="Glyco_hydro_3_C_sf"/>
</dbReference>
<evidence type="ECO:0000256" key="1">
    <source>
        <dbReference type="ARBA" id="ARBA00005336"/>
    </source>
</evidence>
<dbReference type="InterPro" id="IPR044993">
    <property type="entry name" value="BXL"/>
</dbReference>
<keyword evidence="2" id="KW-0732">Signal</keyword>
<gene>
    <name evidence="5" type="ORF">ADM99_15235</name>
</gene>
<dbReference type="InterPro" id="IPR026891">
    <property type="entry name" value="Fn3-like"/>
</dbReference>
<dbReference type="Pfam" id="PF00933">
    <property type="entry name" value="Glyco_hydro_3"/>
    <property type="match status" value="1"/>
</dbReference>
<evidence type="ECO:0000256" key="3">
    <source>
        <dbReference type="ARBA" id="ARBA00022801"/>
    </source>
</evidence>
<comment type="similarity">
    <text evidence="1">Belongs to the glycosyl hydrolase 3 family.</text>
</comment>
<dbReference type="RefSeq" id="WP_062422376.1">
    <property type="nucleotide sequence ID" value="NZ_BBYA01000010.1"/>
</dbReference>
<protein>
    <submittedName>
        <fullName evidence="5">Beta-glucosidase</fullName>
    </submittedName>
</protein>
<reference evidence="5 6" key="1">
    <citation type="submission" date="2015-07" db="EMBL/GenBank/DDBJ databases">
        <title>Genome sequence of Leptolinea tardivitalis DSM 16556.</title>
        <authorList>
            <person name="Hemp J."/>
            <person name="Ward L.M."/>
            <person name="Pace L.A."/>
            <person name="Fischer W.W."/>
        </authorList>
    </citation>
    <scope>NUCLEOTIDE SEQUENCE [LARGE SCALE GENOMIC DNA]</scope>
    <source>
        <strain evidence="5 6">YMTK-2</strain>
    </source>
</reference>
<evidence type="ECO:0000259" key="4">
    <source>
        <dbReference type="SMART" id="SM01217"/>
    </source>
</evidence>
<dbReference type="SMART" id="SM01217">
    <property type="entry name" value="Fn3_like"/>
    <property type="match status" value="1"/>
</dbReference>
<dbReference type="EMBL" id="LGCK01000014">
    <property type="protein sequence ID" value="KPL70483.1"/>
    <property type="molecule type" value="Genomic_DNA"/>
</dbReference>
<keyword evidence="3" id="KW-0378">Hydrolase</keyword>
<accession>A0A0P6X8D2</accession>
<feature type="domain" description="Fibronectin type III-like" evidence="4">
    <location>
        <begin position="623"/>
        <end position="692"/>
    </location>
</feature>
<dbReference type="PANTHER" id="PTHR42721">
    <property type="entry name" value="SUGAR HYDROLASE-RELATED"/>
    <property type="match status" value="1"/>
</dbReference>
<dbReference type="GO" id="GO:0046556">
    <property type="term" value="F:alpha-L-arabinofuranosidase activity"/>
    <property type="evidence" value="ECO:0007669"/>
    <property type="project" value="TreeGrafter"/>
</dbReference>
<sequence>MTDAQTDTPLYLDTTRPVEERARDLISRMTLEEKVSQMRNSAEAIDRLGIPAYDYWNEGLHGVGRNGRATVFPQAIGMAATWDTDLIYRVATAISTEGRAKYHETLRRCGNTIIYQGLTFWSPNVNIFRDPRWGRGQETWGEDPFLTGEMGAAFVHGMQGDDPHYLRTAACAKHYAVHSGPEDERHTFDANVTRRELFDTYLPAFKKLVTEANVEIVMGAYNRLYGIPCCASPLLIQEILRDKWGFKGHFVSDCGALADFHQTHGYTKDVVESAGVALKAGCDLSCVCTYEHLPEAIERGLITEKDIDESLIRTYTTRFKLGMFDPVEKVPYAAIPMDVVGCEEHRQLAYEAAVKSMVLLKNRNNILPLKKETRDIYVVGPNAANLDCLLGSYFGINDHMVTALEGLSLRAPEGTKVEYKMGSLLAQQSANPFDWSLEAAPAADVTIACMGLAPVLEGEEGDALLSAKSGDRESLSLPAPQVDYIKKLVVRGARIVLVIFSGSPVVLGELEDMVEAIIQVWYPGEEGGKALADVLFGNATPSGKLPITFPASLSQLPAFNDYSMNNRTYRYSKETPAFPFGFGLSYTKFTYNQLILHETNVKMGQPLELKFNITNAGDVEAEEVAQIYLTDVKASTIVPQYKLIGFKRIHLQPGETRTVPFTVTPEMMMFINDNGDPILEPGDFVVHVGGSSPSQRAVDLGLQANLTASFNLS</sequence>
<organism evidence="5 6">
    <name type="scientific">Leptolinea tardivitalis</name>
    <dbReference type="NCBI Taxonomy" id="229920"/>
    <lineage>
        <taxon>Bacteria</taxon>
        <taxon>Bacillati</taxon>
        <taxon>Chloroflexota</taxon>
        <taxon>Anaerolineae</taxon>
        <taxon>Anaerolineales</taxon>
        <taxon>Anaerolineaceae</taxon>
        <taxon>Leptolinea</taxon>
    </lineage>
</organism>
<dbReference type="AlphaFoldDB" id="A0A0P6X8D2"/>
<dbReference type="InterPro" id="IPR002772">
    <property type="entry name" value="Glyco_hydro_3_C"/>
</dbReference>
<evidence type="ECO:0000313" key="6">
    <source>
        <dbReference type="Proteomes" id="UP000050430"/>
    </source>
</evidence>
<comment type="caution">
    <text evidence="5">The sequence shown here is derived from an EMBL/GenBank/DDBJ whole genome shotgun (WGS) entry which is preliminary data.</text>
</comment>
<dbReference type="SUPFAM" id="SSF51445">
    <property type="entry name" value="(Trans)glycosidases"/>
    <property type="match status" value="1"/>
</dbReference>
<dbReference type="InterPro" id="IPR017853">
    <property type="entry name" value="GH"/>
</dbReference>
<dbReference type="PATRIC" id="fig|229920.5.peg.410"/>
<dbReference type="Pfam" id="PF01915">
    <property type="entry name" value="Glyco_hydro_3_C"/>
    <property type="match status" value="1"/>
</dbReference>
<dbReference type="PRINTS" id="PR00133">
    <property type="entry name" value="GLHYDRLASE3"/>
</dbReference>
<dbReference type="Gene3D" id="2.60.40.10">
    <property type="entry name" value="Immunoglobulins"/>
    <property type="match status" value="1"/>
</dbReference>
<dbReference type="GO" id="GO:0031222">
    <property type="term" value="P:arabinan catabolic process"/>
    <property type="evidence" value="ECO:0007669"/>
    <property type="project" value="TreeGrafter"/>
</dbReference>
<dbReference type="Gene3D" id="3.20.20.300">
    <property type="entry name" value="Glycoside hydrolase, family 3, N-terminal domain"/>
    <property type="match status" value="1"/>
</dbReference>
<dbReference type="InterPro" id="IPR001764">
    <property type="entry name" value="Glyco_hydro_3_N"/>
</dbReference>
<dbReference type="Proteomes" id="UP000050430">
    <property type="component" value="Unassembled WGS sequence"/>
</dbReference>
<dbReference type="STRING" id="229920.ADM99_15235"/>
<evidence type="ECO:0000313" key="5">
    <source>
        <dbReference type="EMBL" id="KPL70483.1"/>
    </source>
</evidence>
<evidence type="ECO:0000256" key="2">
    <source>
        <dbReference type="ARBA" id="ARBA00022729"/>
    </source>
</evidence>
<proteinExistence type="inferred from homology"/>
<keyword evidence="6" id="KW-1185">Reference proteome</keyword>
<dbReference type="GO" id="GO:0045493">
    <property type="term" value="P:xylan catabolic process"/>
    <property type="evidence" value="ECO:0007669"/>
    <property type="project" value="InterPro"/>
</dbReference>
<dbReference type="PANTHER" id="PTHR42721:SF3">
    <property type="entry name" value="BETA-D-XYLOSIDASE 5-RELATED"/>
    <property type="match status" value="1"/>
</dbReference>
<dbReference type="SUPFAM" id="SSF52279">
    <property type="entry name" value="Beta-D-glucan exohydrolase, C-terminal domain"/>
    <property type="match status" value="1"/>
</dbReference>
<dbReference type="Pfam" id="PF14310">
    <property type="entry name" value="Fn3-like"/>
    <property type="match status" value="1"/>
</dbReference>
<name>A0A0P6X8D2_9CHLR</name>
<dbReference type="OrthoDB" id="9805821at2"/>
<dbReference type="InterPro" id="IPR013783">
    <property type="entry name" value="Ig-like_fold"/>
</dbReference>
<dbReference type="GO" id="GO:0009044">
    <property type="term" value="F:xylan 1,4-beta-xylosidase activity"/>
    <property type="evidence" value="ECO:0007669"/>
    <property type="project" value="InterPro"/>
</dbReference>